<keyword evidence="1" id="KW-0472">Membrane</keyword>
<dbReference type="AlphaFoldDB" id="A0A494W2D4"/>
<keyword evidence="1" id="KW-0812">Transmembrane</keyword>
<dbReference type="OrthoDB" id="668798at2"/>
<accession>A0A494W2D4</accession>
<gene>
    <name evidence="2" type="ORF">HYN43_021540</name>
</gene>
<dbReference type="KEGG" id="muh:HYN43_021540"/>
<dbReference type="RefSeq" id="WP_119406005.1">
    <property type="nucleotide sequence ID" value="NZ_CP032869.1"/>
</dbReference>
<reference evidence="2 3" key="1">
    <citation type="submission" date="2018-10" db="EMBL/GenBank/DDBJ databases">
        <title>Genome sequencing of Mucilaginibacter sp. HYN0043.</title>
        <authorList>
            <person name="Kim M."/>
            <person name="Yi H."/>
        </authorList>
    </citation>
    <scope>NUCLEOTIDE SEQUENCE [LARGE SCALE GENOMIC DNA]</scope>
    <source>
        <strain evidence="2 3">HYN0043</strain>
    </source>
</reference>
<feature type="transmembrane region" description="Helical" evidence="1">
    <location>
        <begin position="131"/>
        <end position="164"/>
    </location>
</feature>
<proteinExistence type="predicted"/>
<protein>
    <submittedName>
        <fullName evidence="2">Uncharacterized protein</fullName>
    </submittedName>
</protein>
<evidence type="ECO:0000256" key="1">
    <source>
        <dbReference type="SAM" id="Phobius"/>
    </source>
</evidence>
<evidence type="ECO:0000313" key="3">
    <source>
        <dbReference type="Proteomes" id="UP000270046"/>
    </source>
</evidence>
<sequence length="217" mass="24312">MKIKSANNQEINLRSVDPDDMDDVLIKIEKSFNISLNDASENDVQNFGKLCDVVLEKVKKTNDGCTTQQAFYKLRNAIHASAGHDNDIIKPQTRLTDLFPRNSRIEAVAAIEEEMGFEIQLLKPKQWIVNAFSMLLVVSFVLAFYYLAIGIGGMIIASLGLQLAGRFGKEMHIKTVGDLAEKIAREHYLKCRRDASTVNKNEVSEKLRQLIVANTAV</sequence>
<name>A0A494W2D4_9SPHI</name>
<dbReference type="EMBL" id="CP032869">
    <property type="protein sequence ID" value="AYL97718.1"/>
    <property type="molecule type" value="Genomic_DNA"/>
</dbReference>
<keyword evidence="3" id="KW-1185">Reference proteome</keyword>
<organism evidence="2 3">
    <name type="scientific">Mucilaginibacter celer</name>
    <dbReference type="NCBI Taxonomy" id="2305508"/>
    <lineage>
        <taxon>Bacteria</taxon>
        <taxon>Pseudomonadati</taxon>
        <taxon>Bacteroidota</taxon>
        <taxon>Sphingobacteriia</taxon>
        <taxon>Sphingobacteriales</taxon>
        <taxon>Sphingobacteriaceae</taxon>
        <taxon>Mucilaginibacter</taxon>
    </lineage>
</organism>
<keyword evidence="1" id="KW-1133">Transmembrane helix</keyword>
<dbReference type="Proteomes" id="UP000270046">
    <property type="component" value="Chromosome"/>
</dbReference>
<evidence type="ECO:0000313" key="2">
    <source>
        <dbReference type="EMBL" id="AYL97718.1"/>
    </source>
</evidence>